<proteinExistence type="predicted"/>
<evidence type="ECO:0000313" key="3">
    <source>
        <dbReference type="EMBL" id="SMD18083.1"/>
    </source>
</evidence>
<dbReference type="PANTHER" id="PTHR12049:SF7">
    <property type="entry name" value="PROTEIN ARGININE METHYLTRANSFERASE NDUFAF7, MITOCHONDRIAL"/>
    <property type="match status" value="1"/>
</dbReference>
<dbReference type="EMBL" id="FWXV01000005">
    <property type="protein sequence ID" value="SMD18083.1"/>
    <property type="molecule type" value="Genomic_DNA"/>
</dbReference>
<dbReference type="Pfam" id="PF02636">
    <property type="entry name" value="Methyltransf_28"/>
    <property type="match status" value="1"/>
</dbReference>
<keyword evidence="2 3" id="KW-0808">Transferase</keyword>
<dbReference type="GO" id="GO:0032259">
    <property type="term" value="P:methylation"/>
    <property type="evidence" value="ECO:0007669"/>
    <property type="project" value="UniProtKB-KW"/>
</dbReference>
<evidence type="ECO:0000313" key="4">
    <source>
        <dbReference type="Proteomes" id="UP000192674"/>
    </source>
</evidence>
<dbReference type="InterPro" id="IPR038375">
    <property type="entry name" value="NDUFAF7_sf"/>
</dbReference>
<keyword evidence="1 3" id="KW-0489">Methyltransferase</keyword>
<dbReference type="SUPFAM" id="SSF53335">
    <property type="entry name" value="S-adenosyl-L-methionine-dependent methyltransferases"/>
    <property type="match status" value="1"/>
</dbReference>
<accession>A0A1Y5XVH1</accession>
<gene>
    <name evidence="3" type="ORF">SAMN05661093_05689</name>
</gene>
<sequence length="302" mass="32913">MSWRTATELALYAKDGFYRHAGQPARHFRTSVHASPRFAAALLSLMPDAPEVVDVGAGDGSLLAHLDTDARLIAVEKAPRPAELPGRIDWVAEIPAEITGLVIANEWLDNIPVDLVELAPDGPRLVEVTRDGTERLGDRPAEADLAWMERWWPLTEVGQRAEIGRPRDEAWADLVKRVRRGVVVAADYGHTLDSRPFHGSLTGYRGGRQVVPVPDGSCDITAHVALDSCAAAVPETVLTTQRDALRALGILGKRPPIELARTDPPRYLRELQQAGEEAELIGRDGLGSFGWLVYPLSAKIGL</sequence>
<dbReference type="GO" id="GO:0035243">
    <property type="term" value="F:protein-arginine omega-N symmetric methyltransferase activity"/>
    <property type="evidence" value="ECO:0007669"/>
    <property type="project" value="TreeGrafter"/>
</dbReference>
<protein>
    <submittedName>
        <fullName evidence="3">SAM-dependent methyltransferase, MidA family</fullName>
    </submittedName>
</protein>
<name>A0A1Y5XVH1_KIBAR</name>
<dbReference type="Gene3D" id="3.40.50.12710">
    <property type="match status" value="1"/>
</dbReference>
<dbReference type="PANTHER" id="PTHR12049">
    <property type="entry name" value="PROTEIN ARGININE METHYLTRANSFERASE NDUFAF7, MITOCHONDRIAL"/>
    <property type="match status" value="1"/>
</dbReference>
<dbReference type="AlphaFoldDB" id="A0A1Y5XVH1"/>
<dbReference type="RefSeq" id="WP_200825718.1">
    <property type="nucleotide sequence ID" value="NZ_FWXV01000005.1"/>
</dbReference>
<evidence type="ECO:0000256" key="1">
    <source>
        <dbReference type="ARBA" id="ARBA00022603"/>
    </source>
</evidence>
<keyword evidence="4" id="KW-1185">Reference proteome</keyword>
<organism evidence="3 4">
    <name type="scientific">Kibdelosporangium aridum</name>
    <dbReference type="NCBI Taxonomy" id="2030"/>
    <lineage>
        <taxon>Bacteria</taxon>
        <taxon>Bacillati</taxon>
        <taxon>Actinomycetota</taxon>
        <taxon>Actinomycetes</taxon>
        <taxon>Pseudonocardiales</taxon>
        <taxon>Pseudonocardiaceae</taxon>
        <taxon>Kibdelosporangium</taxon>
    </lineage>
</organism>
<dbReference type="InterPro" id="IPR029063">
    <property type="entry name" value="SAM-dependent_MTases_sf"/>
</dbReference>
<dbReference type="InterPro" id="IPR003788">
    <property type="entry name" value="NDUFAF7"/>
</dbReference>
<dbReference type="Proteomes" id="UP000192674">
    <property type="component" value="Unassembled WGS sequence"/>
</dbReference>
<evidence type="ECO:0000256" key="2">
    <source>
        <dbReference type="ARBA" id="ARBA00022679"/>
    </source>
</evidence>
<reference evidence="3 4" key="1">
    <citation type="submission" date="2017-04" db="EMBL/GenBank/DDBJ databases">
        <authorList>
            <person name="Afonso C.L."/>
            <person name="Miller P.J."/>
            <person name="Scott M.A."/>
            <person name="Spackman E."/>
            <person name="Goraichik I."/>
            <person name="Dimitrov K.M."/>
            <person name="Suarez D.L."/>
            <person name="Swayne D.E."/>
        </authorList>
    </citation>
    <scope>NUCLEOTIDE SEQUENCE [LARGE SCALE GENOMIC DNA]</scope>
    <source>
        <strain evidence="3 4">DSM 43828</strain>
    </source>
</reference>